<dbReference type="InParanoid" id="A0A165CKM6"/>
<evidence type="ECO:0000313" key="2">
    <source>
        <dbReference type="EMBL" id="KZV82643.1"/>
    </source>
</evidence>
<evidence type="ECO:0000313" key="3">
    <source>
        <dbReference type="Proteomes" id="UP000077266"/>
    </source>
</evidence>
<feature type="compositionally biased region" description="Low complexity" evidence="1">
    <location>
        <begin position="1"/>
        <end position="19"/>
    </location>
</feature>
<sequence>MRSHTQPTHSSSTTSSTGSCARGHNAGFTLKSGADAFAAGFLAGGFHPFPSCHNFSRTPNHCACACVRSLPLDAQSMSNFFSAFGLLKEISPLSSRRAC</sequence>
<gene>
    <name evidence="2" type="ORF">EXIGLDRAFT_729386</name>
</gene>
<name>A0A165CKM6_EXIGL</name>
<keyword evidence="3" id="KW-1185">Reference proteome</keyword>
<reference evidence="2 3" key="1">
    <citation type="journal article" date="2016" name="Mol. Biol. Evol.">
        <title>Comparative Genomics of Early-Diverging Mushroom-Forming Fungi Provides Insights into the Origins of Lignocellulose Decay Capabilities.</title>
        <authorList>
            <person name="Nagy L.G."/>
            <person name="Riley R."/>
            <person name="Tritt A."/>
            <person name="Adam C."/>
            <person name="Daum C."/>
            <person name="Floudas D."/>
            <person name="Sun H."/>
            <person name="Yadav J.S."/>
            <person name="Pangilinan J."/>
            <person name="Larsson K.H."/>
            <person name="Matsuura K."/>
            <person name="Barry K."/>
            <person name="Labutti K."/>
            <person name="Kuo R."/>
            <person name="Ohm R.A."/>
            <person name="Bhattacharya S.S."/>
            <person name="Shirouzu T."/>
            <person name="Yoshinaga Y."/>
            <person name="Martin F.M."/>
            <person name="Grigoriev I.V."/>
            <person name="Hibbett D.S."/>
        </authorList>
    </citation>
    <scope>NUCLEOTIDE SEQUENCE [LARGE SCALE GENOMIC DNA]</scope>
    <source>
        <strain evidence="2 3">HHB12029</strain>
    </source>
</reference>
<dbReference type="EMBL" id="KV426310">
    <property type="protein sequence ID" value="KZV82643.1"/>
    <property type="molecule type" value="Genomic_DNA"/>
</dbReference>
<dbReference type="Proteomes" id="UP000077266">
    <property type="component" value="Unassembled WGS sequence"/>
</dbReference>
<accession>A0A165CKM6</accession>
<organism evidence="2 3">
    <name type="scientific">Exidia glandulosa HHB12029</name>
    <dbReference type="NCBI Taxonomy" id="1314781"/>
    <lineage>
        <taxon>Eukaryota</taxon>
        <taxon>Fungi</taxon>
        <taxon>Dikarya</taxon>
        <taxon>Basidiomycota</taxon>
        <taxon>Agaricomycotina</taxon>
        <taxon>Agaricomycetes</taxon>
        <taxon>Auriculariales</taxon>
        <taxon>Exidiaceae</taxon>
        <taxon>Exidia</taxon>
    </lineage>
</organism>
<proteinExistence type="predicted"/>
<protein>
    <submittedName>
        <fullName evidence="2">Uncharacterized protein</fullName>
    </submittedName>
</protein>
<evidence type="ECO:0000256" key="1">
    <source>
        <dbReference type="SAM" id="MobiDB-lite"/>
    </source>
</evidence>
<feature type="region of interest" description="Disordered" evidence="1">
    <location>
        <begin position="1"/>
        <end position="21"/>
    </location>
</feature>
<dbReference type="PROSITE" id="PS51257">
    <property type="entry name" value="PROKAR_LIPOPROTEIN"/>
    <property type="match status" value="1"/>
</dbReference>
<dbReference type="AlphaFoldDB" id="A0A165CKM6"/>